<feature type="domain" description="NAD(P)-binding" evidence="7">
    <location>
        <begin position="25"/>
        <end position="207"/>
    </location>
</feature>
<comment type="subunit">
    <text evidence="4">Monomer. Forms homodimers during oxidative stress. Interacts (via N-terminus) with elongation factor EEF1A1 (via middle-region); the interaction is direct and competes with EEF1A1 binding to guanyl-nucleotide exchange factor EEF1B2, thereby inhibiting GDP for GTP exchange and reactivation of EEF1A1. Interacts with nuclear transport receptors XPO4, IPO5/RANBP5, IPO7, IPO9 and KPNB1 as well as GCN1L1/GCN1 and LRPPRC probably through their HEAT repeats. Binds NCOA5/CIA.</text>
</comment>
<evidence type="ECO:0000313" key="8">
    <source>
        <dbReference type="EMBL" id="KAK3785603.1"/>
    </source>
</evidence>
<dbReference type="EMBL" id="JAWDGP010002104">
    <property type="protein sequence ID" value="KAK3785603.1"/>
    <property type="molecule type" value="Genomic_DNA"/>
</dbReference>
<evidence type="ECO:0000256" key="1">
    <source>
        <dbReference type="ARBA" id="ARBA00022857"/>
    </source>
</evidence>
<dbReference type="InterPro" id="IPR036291">
    <property type="entry name" value="NAD(P)-bd_dom_sf"/>
</dbReference>
<dbReference type="Proteomes" id="UP001283361">
    <property type="component" value="Unassembled WGS sequence"/>
</dbReference>
<dbReference type="SUPFAM" id="SSF51735">
    <property type="entry name" value="NAD(P)-binding Rossmann-fold domains"/>
    <property type="match status" value="1"/>
</dbReference>
<evidence type="ECO:0000259" key="7">
    <source>
        <dbReference type="Pfam" id="PF13460"/>
    </source>
</evidence>
<evidence type="ECO:0000256" key="4">
    <source>
        <dbReference type="ARBA" id="ARBA00093483"/>
    </source>
</evidence>
<keyword evidence="9" id="KW-1185">Reference proteome</keyword>
<evidence type="ECO:0000256" key="5">
    <source>
        <dbReference type="ARBA" id="ARBA00093604"/>
    </source>
</evidence>
<dbReference type="GO" id="GO:0005737">
    <property type="term" value="C:cytoplasm"/>
    <property type="evidence" value="ECO:0007669"/>
    <property type="project" value="TreeGrafter"/>
</dbReference>
<dbReference type="GO" id="GO:0051170">
    <property type="term" value="P:import into nucleus"/>
    <property type="evidence" value="ECO:0007669"/>
    <property type="project" value="TreeGrafter"/>
</dbReference>
<evidence type="ECO:0000313" key="9">
    <source>
        <dbReference type="Proteomes" id="UP001283361"/>
    </source>
</evidence>
<proteinExistence type="predicted"/>
<gene>
    <name evidence="8" type="ORF">RRG08_012704</name>
</gene>
<dbReference type="PANTHER" id="PTHR14097">
    <property type="entry name" value="OXIDOREDUCTASE HTATIP2"/>
    <property type="match status" value="1"/>
</dbReference>
<dbReference type="FunFam" id="3.40.50.720:FF:000271">
    <property type="entry name" value="oxidoreductase HTATIP2 isoform X1"/>
    <property type="match status" value="1"/>
</dbReference>
<organism evidence="8 9">
    <name type="scientific">Elysia crispata</name>
    <name type="common">lettuce slug</name>
    <dbReference type="NCBI Taxonomy" id="231223"/>
    <lineage>
        <taxon>Eukaryota</taxon>
        <taxon>Metazoa</taxon>
        <taxon>Spiralia</taxon>
        <taxon>Lophotrochozoa</taxon>
        <taxon>Mollusca</taxon>
        <taxon>Gastropoda</taxon>
        <taxon>Heterobranchia</taxon>
        <taxon>Euthyneura</taxon>
        <taxon>Panpulmonata</taxon>
        <taxon>Sacoglossa</taxon>
        <taxon>Placobranchoidea</taxon>
        <taxon>Plakobranchidae</taxon>
        <taxon>Elysia</taxon>
    </lineage>
</organism>
<accession>A0AAE1AD28</accession>
<keyword evidence="2" id="KW-0007">Acetylation</keyword>
<sequence>MASESESNMERFKTENHSAFVVGYTGEVGKALVKDLNKLKIFKKVVLLGRREVALDVGPEIEQKIVNFDKLEEHADLFTGLDVGFCCLGTTRGKAGKEGFVKVDRDYVLATARVSKAQGCKQFALVSSTGADTNSFLLYSKTKGEAEEGTKQIGFDRLSIYRPGALLCKREEFRIGEKIMSGLLSPVIYLFPKSISIPVESVARAMINHVVAPLSGSSPEATTYYNRDTHEASGMPSGGCSK</sequence>
<comment type="caution">
    <text evidence="8">The sequence shown here is derived from an EMBL/GenBank/DDBJ whole genome shotgun (WGS) entry which is preliminary data.</text>
</comment>
<dbReference type="InterPro" id="IPR016040">
    <property type="entry name" value="NAD(P)-bd_dom"/>
</dbReference>
<feature type="region of interest" description="Disordered" evidence="6">
    <location>
        <begin position="222"/>
        <end position="242"/>
    </location>
</feature>
<dbReference type="GO" id="GO:0003824">
    <property type="term" value="F:catalytic activity"/>
    <property type="evidence" value="ECO:0007669"/>
    <property type="project" value="UniProtKB-ARBA"/>
</dbReference>
<reference evidence="8" key="1">
    <citation type="journal article" date="2023" name="G3 (Bethesda)">
        <title>A reference genome for the long-term kleptoplast-retaining sea slug Elysia crispata morphotype clarki.</title>
        <authorList>
            <person name="Eastman K.E."/>
            <person name="Pendleton A.L."/>
            <person name="Shaikh M.A."/>
            <person name="Suttiyut T."/>
            <person name="Ogas R."/>
            <person name="Tomko P."/>
            <person name="Gavelis G."/>
            <person name="Widhalm J.R."/>
            <person name="Wisecaver J.H."/>
        </authorList>
    </citation>
    <scope>NUCLEOTIDE SEQUENCE</scope>
    <source>
        <strain evidence="8">ECLA1</strain>
    </source>
</reference>
<dbReference type="CDD" id="cd05250">
    <property type="entry name" value="CC3_like_SDR_a"/>
    <property type="match status" value="1"/>
</dbReference>
<name>A0AAE1AD28_9GAST</name>
<evidence type="ECO:0000256" key="2">
    <source>
        <dbReference type="ARBA" id="ARBA00022990"/>
    </source>
</evidence>
<keyword evidence="3" id="KW-1015">Disulfide bond</keyword>
<dbReference type="PANTHER" id="PTHR14097:SF7">
    <property type="entry name" value="OXIDOREDUCTASE HTATIP2"/>
    <property type="match status" value="1"/>
</dbReference>
<dbReference type="AlphaFoldDB" id="A0AAE1AD28"/>
<keyword evidence="1" id="KW-0521">NADP</keyword>
<evidence type="ECO:0000256" key="3">
    <source>
        <dbReference type="ARBA" id="ARBA00023157"/>
    </source>
</evidence>
<evidence type="ECO:0000256" key="6">
    <source>
        <dbReference type="SAM" id="MobiDB-lite"/>
    </source>
</evidence>
<protein>
    <recommendedName>
        <fullName evidence="5">Protein HTATIP2</fullName>
    </recommendedName>
</protein>
<dbReference type="Pfam" id="PF13460">
    <property type="entry name" value="NAD_binding_10"/>
    <property type="match status" value="1"/>
</dbReference>
<dbReference type="Gene3D" id="3.40.50.720">
    <property type="entry name" value="NAD(P)-binding Rossmann-like Domain"/>
    <property type="match status" value="1"/>
</dbReference>